<dbReference type="Proteomes" id="UP000612362">
    <property type="component" value="Unassembled WGS sequence"/>
</dbReference>
<keyword evidence="3 6" id="KW-0812">Transmembrane</keyword>
<dbReference type="Gene3D" id="1.20.1250.20">
    <property type="entry name" value="MFS general substrate transporter like domains"/>
    <property type="match status" value="1"/>
</dbReference>
<feature type="transmembrane region" description="Helical" evidence="6">
    <location>
        <begin position="254"/>
        <end position="273"/>
    </location>
</feature>
<proteinExistence type="predicted"/>
<dbReference type="InterPro" id="IPR011701">
    <property type="entry name" value="MFS"/>
</dbReference>
<feature type="transmembrane region" description="Helical" evidence="6">
    <location>
        <begin position="285"/>
        <end position="302"/>
    </location>
</feature>
<dbReference type="AlphaFoldDB" id="A0A8J3I8B2"/>
<protein>
    <submittedName>
        <fullName evidence="8">MFS transporter</fullName>
    </submittedName>
</protein>
<keyword evidence="9" id="KW-1185">Reference proteome</keyword>
<accession>A0A8J3I8B2</accession>
<keyword evidence="4 6" id="KW-1133">Transmembrane helix</keyword>
<dbReference type="InterPro" id="IPR050189">
    <property type="entry name" value="MFS_Efflux_Transporters"/>
</dbReference>
<feature type="transmembrane region" description="Helical" evidence="6">
    <location>
        <begin position="117"/>
        <end position="139"/>
    </location>
</feature>
<dbReference type="GO" id="GO:0005886">
    <property type="term" value="C:plasma membrane"/>
    <property type="evidence" value="ECO:0007669"/>
    <property type="project" value="UniProtKB-SubCell"/>
</dbReference>
<gene>
    <name evidence="8" type="ORF">KSX_86440</name>
</gene>
<comment type="caution">
    <text evidence="8">The sequence shown here is derived from an EMBL/GenBank/DDBJ whole genome shotgun (WGS) entry which is preliminary data.</text>
</comment>
<feature type="transmembrane region" description="Helical" evidence="6">
    <location>
        <begin position="60"/>
        <end position="81"/>
    </location>
</feature>
<evidence type="ECO:0000313" key="9">
    <source>
        <dbReference type="Proteomes" id="UP000612362"/>
    </source>
</evidence>
<evidence type="ECO:0000313" key="8">
    <source>
        <dbReference type="EMBL" id="GHO50481.1"/>
    </source>
</evidence>
<dbReference type="PANTHER" id="PTHR43124">
    <property type="entry name" value="PURINE EFFLUX PUMP PBUE"/>
    <property type="match status" value="1"/>
</dbReference>
<dbReference type="CDD" id="cd17324">
    <property type="entry name" value="MFS_NepI_like"/>
    <property type="match status" value="1"/>
</dbReference>
<sequence>MAQIVQSLAPDGQKRPARINPRILLLALGMFALGTDAFVVAGVLPVIAHETGITVSVAGQLVTAFSLTYGLGAPLLAVLVSRLAPHRVLIASLGLFCLANVASAFAPTFPILLLTRILTGCFAAIYAPQAYTMGIALAPPEKRGQALALVVIGLTVATALGSPLGTWVGELFGWRFSFGLVAGLAGIGFLAFLLSGLPRISAPPAASLRQRLAPITQPRLVLALLPTFLWNLGIYTIYTYIGPLLQQNIHIMDISGMLVAYGLGVVLGSWSGGMIADRVGPTRPLILSLVLLLVIEIVLPLVTTTWLGGVLMLFAWALLGALLFVPQQHRLLSVTPEHANVILALNNSMLYLGIAGGATVGGLALHAIAVTQLGWIGGPVCSSPCCCYL</sequence>
<feature type="transmembrane region" description="Helical" evidence="6">
    <location>
        <begin position="23"/>
        <end position="48"/>
    </location>
</feature>
<keyword evidence="5 6" id="KW-0472">Membrane</keyword>
<evidence type="ECO:0000256" key="5">
    <source>
        <dbReference type="ARBA" id="ARBA00023136"/>
    </source>
</evidence>
<evidence type="ECO:0000259" key="7">
    <source>
        <dbReference type="PROSITE" id="PS50850"/>
    </source>
</evidence>
<dbReference type="GO" id="GO:0022857">
    <property type="term" value="F:transmembrane transporter activity"/>
    <property type="evidence" value="ECO:0007669"/>
    <property type="project" value="InterPro"/>
</dbReference>
<evidence type="ECO:0000256" key="3">
    <source>
        <dbReference type="ARBA" id="ARBA00022692"/>
    </source>
</evidence>
<evidence type="ECO:0000256" key="2">
    <source>
        <dbReference type="ARBA" id="ARBA00022475"/>
    </source>
</evidence>
<dbReference type="PANTHER" id="PTHR43124:SF10">
    <property type="entry name" value="PURINE EFFLUX PUMP PBUE"/>
    <property type="match status" value="1"/>
</dbReference>
<feature type="transmembrane region" description="Helical" evidence="6">
    <location>
        <begin position="176"/>
        <end position="200"/>
    </location>
</feature>
<dbReference type="SUPFAM" id="SSF103473">
    <property type="entry name" value="MFS general substrate transporter"/>
    <property type="match status" value="1"/>
</dbReference>
<dbReference type="InterPro" id="IPR020846">
    <property type="entry name" value="MFS_dom"/>
</dbReference>
<dbReference type="Pfam" id="PF07690">
    <property type="entry name" value="MFS_1"/>
    <property type="match status" value="1"/>
</dbReference>
<keyword evidence="2" id="KW-1003">Cell membrane</keyword>
<dbReference type="InterPro" id="IPR036259">
    <property type="entry name" value="MFS_trans_sf"/>
</dbReference>
<feature type="domain" description="Major facilitator superfamily (MFS) profile" evidence="7">
    <location>
        <begin position="22"/>
        <end position="389"/>
    </location>
</feature>
<feature type="transmembrane region" description="Helical" evidence="6">
    <location>
        <begin position="146"/>
        <end position="164"/>
    </location>
</feature>
<dbReference type="RefSeq" id="WP_220199484.1">
    <property type="nucleotide sequence ID" value="NZ_BNJF01000008.1"/>
</dbReference>
<evidence type="ECO:0000256" key="4">
    <source>
        <dbReference type="ARBA" id="ARBA00022989"/>
    </source>
</evidence>
<comment type="subcellular location">
    <subcellularLocation>
        <location evidence="1">Cell membrane</location>
        <topology evidence="1">Multi-pass membrane protein</topology>
    </subcellularLocation>
</comment>
<evidence type="ECO:0000256" key="6">
    <source>
        <dbReference type="SAM" id="Phobius"/>
    </source>
</evidence>
<feature type="transmembrane region" description="Helical" evidence="6">
    <location>
        <begin position="88"/>
        <end position="111"/>
    </location>
</feature>
<feature type="transmembrane region" description="Helical" evidence="6">
    <location>
        <begin position="220"/>
        <end position="242"/>
    </location>
</feature>
<name>A0A8J3I8B2_9CHLR</name>
<reference evidence="8" key="1">
    <citation type="submission" date="2020-10" db="EMBL/GenBank/DDBJ databases">
        <title>Taxonomic study of unclassified bacteria belonging to the class Ktedonobacteria.</title>
        <authorList>
            <person name="Yabe S."/>
            <person name="Wang C.M."/>
            <person name="Zheng Y."/>
            <person name="Sakai Y."/>
            <person name="Cavaletti L."/>
            <person name="Monciardini P."/>
            <person name="Donadio S."/>
        </authorList>
    </citation>
    <scope>NUCLEOTIDE SEQUENCE</scope>
    <source>
        <strain evidence="8">SOSP1-1</strain>
    </source>
</reference>
<dbReference type="PROSITE" id="PS50850">
    <property type="entry name" value="MFS"/>
    <property type="match status" value="1"/>
</dbReference>
<dbReference type="EMBL" id="BNJF01000008">
    <property type="protein sequence ID" value="GHO50481.1"/>
    <property type="molecule type" value="Genomic_DNA"/>
</dbReference>
<feature type="transmembrane region" description="Helical" evidence="6">
    <location>
        <begin position="308"/>
        <end position="325"/>
    </location>
</feature>
<organism evidence="8 9">
    <name type="scientific">Ktedonospora formicarum</name>
    <dbReference type="NCBI Taxonomy" id="2778364"/>
    <lineage>
        <taxon>Bacteria</taxon>
        <taxon>Bacillati</taxon>
        <taxon>Chloroflexota</taxon>
        <taxon>Ktedonobacteria</taxon>
        <taxon>Ktedonobacterales</taxon>
        <taxon>Ktedonobacteraceae</taxon>
        <taxon>Ktedonospora</taxon>
    </lineage>
</organism>
<evidence type="ECO:0000256" key="1">
    <source>
        <dbReference type="ARBA" id="ARBA00004651"/>
    </source>
</evidence>